<evidence type="ECO:0000256" key="3">
    <source>
        <dbReference type="ARBA" id="ARBA00022827"/>
    </source>
</evidence>
<evidence type="ECO:0000313" key="7">
    <source>
        <dbReference type="Proteomes" id="UP000245884"/>
    </source>
</evidence>
<evidence type="ECO:0000259" key="5">
    <source>
        <dbReference type="Pfam" id="PF00890"/>
    </source>
</evidence>
<keyword evidence="3" id="KW-0274">FAD</keyword>
<dbReference type="Pfam" id="PF00890">
    <property type="entry name" value="FAD_binding_2"/>
    <property type="match status" value="1"/>
</dbReference>
<dbReference type="SUPFAM" id="SSF56425">
    <property type="entry name" value="Succinate dehydrogenase/fumarate reductase flavoprotein, catalytic domain"/>
    <property type="match status" value="1"/>
</dbReference>
<organism evidence="6 7">
    <name type="scientific">Jaminaea rosea</name>
    <dbReference type="NCBI Taxonomy" id="1569628"/>
    <lineage>
        <taxon>Eukaryota</taxon>
        <taxon>Fungi</taxon>
        <taxon>Dikarya</taxon>
        <taxon>Basidiomycota</taxon>
        <taxon>Ustilaginomycotina</taxon>
        <taxon>Exobasidiomycetes</taxon>
        <taxon>Microstromatales</taxon>
        <taxon>Microstromatales incertae sedis</taxon>
        <taxon>Jaminaea</taxon>
    </lineage>
</organism>
<dbReference type="GeneID" id="37029983"/>
<dbReference type="Gene3D" id="3.50.50.60">
    <property type="entry name" value="FAD/NAD(P)-binding domain"/>
    <property type="match status" value="1"/>
</dbReference>
<dbReference type="InterPro" id="IPR036188">
    <property type="entry name" value="FAD/NAD-bd_sf"/>
</dbReference>
<keyword evidence="7" id="KW-1185">Reference proteome</keyword>
<protein>
    <submittedName>
        <fullName evidence="6">Succinate dehydrogenase/fumarate reductase flavo protein</fullName>
    </submittedName>
</protein>
<dbReference type="PANTHER" id="PTHR43400:SF7">
    <property type="entry name" value="FAD-DEPENDENT OXIDOREDUCTASE 2 FAD BINDING DOMAIN-CONTAINING PROTEIN"/>
    <property type="match status" value="1"/>
</dbReference>
<name>A0A316USX6_9BASI</name>
<dbReference type="Gene3D" id="3.90.700.10">
    <property type="entry name" value="Succinate dehydrogenase/fumarate reductase flavoprotein, catalytic domain"/>
    <property type="match status" value="1"/>
</dbReference>
<keyword evidence="2" id="KW-0285">Flavoprotein</keyword>
<dbReference type="GO" id="GO:0016491">
    <property type="term" value="F:oxidoreductase activity"/>
    <property type="evidence" value="ECO:0007669"/>
    <property type="project" value="UniProtKB-KW"/>
</dbReference>
<dbReference type="InterPro" id="IPR003953">
    <property type="entry name" value="FAD-dep_OxRdtase_2_FAD-bd"/>
</dbReference>
<dbReference type="InterPro" id="IPR027477">
    <property type="entry name" value="Succ_DH/fumarate_Rdtase_cat_sf"/>
</dbReference>
<dbReference type="RefSeq" id="XP_025363011.1">
    <property type="nucleotide sequence ID" value="XM_025508160.1"/>
</dbReference>
<dbReference type="STRING" id="1569628.A0A316USX6"/>
<gene>
    <name evidence="6" type="ORF">BDZ90DRAFT_259443</name>
</gene>
<reference evidence="6 7" key="1">
    <citation type="journal article" date="2018" name="Mol. Biol. Evol.">
        <title>Broad Genomic Sampling Reveals a Smut Pathogenic Ancestry of the Fungal Clade Ustilaginomycotina.</title>
        <authorList>
            <person name="Kijpornyongpan T."/>
            <person name="Mondo S.J."/>
            <person name="Barry K."/>
            <person name="Sandor L."/>
            <person name="Lee J."/>
            <person name="Lipzen A."/>
            <person name="Pangilinan J."/>
            <person name="LaButti K."/>
            <person name="Hainaut M."/>
            <person name="Henrissat B."/>
            <person name="Grigoriev I.V."/>
            <person name="Spatafora J.W."/>
            <person name="Aime M.C."/>
        </authorList>
    </citation>
    <scope>NUCLEOTIDE SEQUENCE [LARGE SCALE GENOMIC DNA]</scope>
    <source>
        <strain evidence="6 7">MCA 5214</strain>
    </source>
</reference>
<dbReference type="Proteomes" id="UP000245884">
    <property type="component" value="Unassembled WGS sequence"/>
</dbReference>
<evidence type="ECO:0000256" key="4">
    <source>
        <dbReference type="ARBA" id="ARBA00023002"/>
    </source>
</evidence>
<dbReference type="EMBL" id="KZ819665">
    <property type="protein sequence ID" value="PWN28399.1"/>
    <property type="molecule type" value="Genomic_DNA"/>
</dbReference>
<dbReference type="OrthoDB" id="7777654at2759"/>
<evidence type="ECO:0000313" key="6">
    <source>
        <dbReference type="EMBL" id="PWN28399.1"/>
    </source>
</evidence>
<evidence type="ECO:0000256" key="1">
    <source>
        <dbReference type="ARBA" id="ARBA00001974"/>
    </source>
</evidence>
<proteinExistence type="predicted"/>
<dbReference type="PANTHER" id="PTHR43400">
    <property type="entry name" value="FUMARATE REDUCTASE"/>
    <property type="match status" value="1"/>
</dbReference>
<accession>A0A316USX6</accession>
<evidence type="ECO:0000256" key="2">
    <source>
        <dbReference type="ARBA" id="ARBA00022630"/>
    </source>
</evidence>
<dbReference type="AlphaFoldDB" id="A0A316USX6"/>
<keyword evidence="4" id="KW-0560">Oxidoreductase</keyword>
<dbReference type="InterPro" id="IPR050315">
    <property type="entry name" value="FAD-oxidoreductase_2"/>
</dbReference>
<sequence>MLVEESWEGIQWLAKRVGVRFRLPFERQAYEVEPRTDDPSKKRWRCWGGLYINTMGGGKGLVEDELKACKTAGVDIHWKTKAEELWLDKTAKEVKGLIVTTAGGQRQKIVARGGVVLACGGYESSKELRGQLMGPEWASAYVRGTPHNDGTALRLGAQVTALRKGQFGDGACHSTCWDAHAPRDRGDVSMTNQFTKSGYPLGIFVDSSGRRFVDEGEDLRNYTYAKMGQAILKRPDRLAVQIWDARTSGMLRDEEYADEFCQHKVRGETLEELAEKLAKVEIGDSRRALRDPQALIDEVRSYNRAIYAARAGQKDVAQGFEPSIKDGLIAPAPPLAVPKSNWALPIDKGPYLAVVVSTGVTFTFGGLHIDAQSGQVQRRREGQEGGTDATEGIVGLYAAGEAAGGLFWGNYPGGSGLTAGLVWGRRAGRAAAEAGENANSATT</sequence>
<dbReference type="SUPFAM" id="SSF51905">
    <property type="entry name" value="FAD/NAD(P)-binding domain"/>
    <property type="match status" value="1"/>
</dbReference>
<comment type="cofactor">
    <cofactor evidence="1">
        <name>FAD</name>
        <dbReference type="ChEBI" id="CHEBI:57692"/>
    </cofactor>
</comment>
<feature type="domain" description="FAD-dependent oxidoreductase 2 FAD-binding" evidence="5">
    <location>
        <begin position="1"/>
        <end position="415"/>
    </location>
</feature>